<comment type="function">
    <text evidence="9 10">Fluoride-specific ion channel. Important for reducing fluoride concentration in the cell, thus reducing its toxicity.</text>
</comment>
<feature type="binding site" evidence="10">
    <location>
        <position position="65"/>
    </location>
    <ligand>
        <name>Na(+)</name>
        <dbReference type="ChEBI" id="CHEBI:29101"/>
        <note>structural</note>
    </ligand>
</feature>
<feature type="transmembrane region" description="Helical" evidence="10">
    <location>
        <begin position="86"/>
        <end position="107"/>
    </location>
</feature>
<organism evidence="11 12">
    <name type="scientific">Nocardioides aromaticivorans</name>
    <dbReference type="NCBI Taxonomy" id="200618"/>
    <lineage>
        <taxon>Bacteria</taxon>
        <taxon>Bacillati</taxon>
        <taxon>Actinomycetota</taxon>
        <taxon>Actinomycetes</taxon>
        <taxon>Propionibacteriales</taxon>
        <taxon>Nocardioidaceae</taxon>
        <taxon>Nocardioides</taxon>
    </lineage>
</organism>
<evidence type="ECO:0000256" key="1">
    <source>
        <dbReference type="ARBA" id="ARBA00004651"/>
    </source>
</evidence>
<dbReference type="PANTHER" id="PTHR28259">
    <property type="entry name" value="FLUORIDE EXPORT PROTEIN 1-RELATED"/>
    <property type="match status" value="1"/>
</dbReference>
<sequence>MTALLVALGGALGSALRYALGQRYDDRWHHGTLAANTVASLLLGACAGWALHGSALALIGTGFCGGLSTYSSLMVQSRDLGPARGAAYLVGTIALGLGAATLGFTLAG</sequence>
<keyword evidence="2 10" id="KW-1003">Cell membrane</keyword>
<accession>A0A7Y9ZFZ4</accession>
<dbReference type="Proteomes" id="UP000562045">
    <property type="component" value="Unassembled WGS sequence"/>
</dbReference>
<keyword evidence="3 10" id="KW-0812">Transmembrane</keyword>
<evidence type="ECO:0000256" key="2">
    <source>
        <dbReference type="ARBA" id="ARBA00022475"/>
    </source>
</evidence>
<keyword evidence="10" id="KW-0813">Transport</keyword>
<comment type="activity regulation">
    <text evidence="10">Na(+) is not transported, but it plays an essential structural role and its presence is essential for fluoride channel function.</text>
</comment>
<comment type="catalytic activity">
    <reaction evidence="8">
        <text>fluoride(in) = fluoride(out)</text>
        <dbReference type="Rhea" id="RHEA:76159"/>
        <dbReference type="ChEBI" id="CHEBI:17051"/>
    </reaction>
    <physiologicalReaction direction="left-to-right" evidence="8">
        <dbReference type="Rhea" id="RHEA:76160"/>
    </physiologicalReaction>
</comment>
<evidence type="ECO:0000313" key="11">
    <source>
        <dbReference type="EMBL" id="NYI44135.1"/>
    </source>
</evidence>
<keyword evidence="5 10" id="KW-0472">Membrane</keyword>
<feature type="binding site" evidence="10">
    <location>
        <position position="68"/>
    </location>
    <ligand>
        <name>Na(+)</name>
        <dbReference type="ChEBI" id="CHEBI:29101"/>
        <note>structural</note>
    </ligand>
</feature>
<evidence type="ECO:0000313" key="12">
    <source>
        <dbReference type="Proteomes" id="UP000562045"/>
    </source>
</evidence>
<dbReference type="GO" id="GO:0046872">
    <property type="term" value="F:metal ion binding"/>
    <property type="evidence" value="ECO:0007669"/>
    <property type="project" value="UniProtKB-KW"/>
</dbReference>
<evidence type="ECO:0000256" key="10">
    <source>
        <dbReference type="HAMAP-Rule" id="MF_00454"/>
    </source>
</evidence>
<dbReference type="GO" id="GO:0140114">
    <property type="term" value="P:cellular detoxification of fluoride"/>
    <property type="evidence" value="ECO:0007669"/>
    <property type="project" value="UniProtKB-UniRule"/>
</dbReference>
<comment type="subcellular location">
    <subcellularLocation>
        <location evidence="1 10">Cell membrane</location>
        <topology evidence="1 10">Multi-pass membrane protein</topology>
    </subcellularLocation>
</comment>
<name>A0A7Y9ZFZ4_9ACTN</name>
<dbReference type="GO" id="GO:0005886">
    <property type="term" value="C:plasma membrane"/>
    <property type="evidence" value="ECO:0007669"/>
    <property type="project" value="UniProtKB-SubCell"/>
</dbReference>
<evidence type="ECO:0000256" key="5">
    <source>
        <dbReference type="ARBA" id="ARBA00023136"/>
    </source>
</evidence>
<dbReference type="PANTHER" id="PTHR28259:SF1">
    <property type="entry name" value="FLUORIDE EXPORT PROTEIN 1-RELATED"/>
    <property type="match status" value="1"/>
</dbReference>
<comment type="caution">
    <text evidence="10">Lacks conserved residue(s) required for the propagation of feature annotation.</text>
</comment>
<keyword evidence="6 10" id="KW-0407">Ion channel</keyword>
<dbReference type="EMBL" id="JACBZM010000001">
    <property type="protein sequence ID" value="NYI44135.1"/>
    <property type="molecule type" value="Genomic_DNA"/>
</dbReference>
<evidence type="ECO:0000256" key="3">
    <source>
        <dbReference type="ARBA" id="ARBA00022692"/>
    </source>
</evidence>
<dbReference type="AlphaFoldDB" id="A0A7Y9ZFZ4"/>
<keyword evidence="4 10" id="KW-1133">Transmembrane helix</keyword>
<evidence type="ECO:0000256" key="4">
    <source>
        <dbReference type="ARBA" id="ARBA00022989"/>
    </source>
</evidence>
<keyword evidence="10" id="KW-0406">Ion transport</keyword>
<protein>
    <recommendedName>
        <fullName evidence="10">Fluoride-specific ion channel FluC</fullName>
    </recommendedName>
</protein>
<evidence type="ECO:0000256" key="8">
    <source>
        <dbReference type="ARBA" id="ARBA00035585"/>
    </source>
</evidence>
<dbReference type="RefSeq" id="WP_179648079.1">
    <property type="nucleotide sequence ID" value="NZ_JACBZM010000001.1"/>
</dbReference>
<evidence type="ECO:0000256" key="9">
    <source>
        <dbReference type="ARBA" id="ARBA00049940"/>
    </source>
</evidence>
<evidence type="ECO:0000256" key="6">
    <source>
        <dbReference type="ARBA" id="ARBA00023303"/>
    </source>
</evidence>
<proteinExistence type="inferred from homology"/>
<gene>
    <name evidence="10" type="primary">fluC</name>
    <name evidence="10" type="synonym">crcB</name>
    <name evidence="11" type="ORF">BJ993_001215</name>
</gene>
<keyword evidence="10" id="KW-0479">Metal-binding</keyword>
<dbReference type="Pfam" id="PF02537">
    <property type="entry name" value="CRCB"/>
    <property type="match status" value="1"/>
</dbReference>
<feature type="transmembrane region" description="Helical" evidence="10">
    <location>
        <begin position="41"/>
        <end position="65"/>
    </location>
</feature>
<evidence type="ECO:0000256" key="7">
    <source>
        <dbReference type="ARBA" id="ARBA00035120"/>
    </source>
</evidence>
<dbReference type="GO" id="GO:0062054">
    <property type="term" value="F:fluoride channel activity"/>
    <property type="evidence" value="ECO:0007669"/>
    <property type="project" value="UniProtKB-UniRule"/>
</dbReference>
<dbReference type="InterPro" id="IPR003691">
    <property type="entry name" value="FluC"/>
</dbReference>
<comment type="similarity">
    <text evidence="7 10">Belongs to the fluoride channel Fluc/FEX (TC 1.A.43) family.</text>
</comment>
<reference evidence="11 12" key="1">
    <citation type="submission" date="2020-07" db="EMBL/GenBank/DDBJ databases">
        <title>Sequencing the genomes of 1000 actinobacteria strains.</title>
        <authorList>
            <person name="Klenk H.-P."/>
        </authorList>
    </citation>
    <scope>NUCLEOTIDE SEQUENCE [LARGE SCALE GENOMIC DNA]</scope>
    <source>
        <strain evidence="11 12">DSM 15131</strain>
    </source>
</reference>
<dbReference type="HAMAP" id="MF_00454">
    <property type="entry name" value="FluC"/>
    <property type="match status" value="1"/>
</dbReference>
<comment type="caution">
    <text evidence="11">The sequence shown here is derived from an EMBL/GenBank/DDBJ whole genome shotgun (WGS) entry which is preliminary data.</text>
</comment>
<keyword evidence="10" id="KW-0915">Sodium</keyword>